<keyword evidence="1" id="KW-0732">Signal</keyword>
<sequence>MAISQASFVGLVLLVLNSLATALGPLSIVHDFTQPTVYSNLTFDEFQSLYTQYQQWQHENAKSVNKREYTLTDLDEICQGIGPDYRFQSGWCGRNPERRKWGCKIPGRPTTAIERNRLGRTQTCASGVCKVRPFTNAEGNVVQFPYCATKVEIDKPEGAHEYEGEYDWVNEPKSPGERSFFVEAGASMNLDYDFVHNTFHASGQGHTFSCILCPIGWGAKLTMTHPNSISWAFVSTIGN</sequence>
<name>A0A1G4AMT1_9PEZI</name>
<organism evidence="2 3">
    <name type="scientific">Colletotrichum orchidophilum</name>
    <dbReference type="NCBI Taxonomy" id="1209926"/>
    <lineage>
        <taxon>Eukaryota</taxon>
        <taxon>Fungi</taxon>
        <taxon>Dikarya</taxon>
        <taxon>Ascomycota</taxon>
        <taxon>Pezizomycotina</taxon>
        <taxon>Sordariomycetes</taxon>
        <taxon>Hypocreomycetidae</taxon>
        <taxon>Glomerellales</taxon>
        <taxon>Glomerellaceae</taxon>
        <taxon>Colletotrichum</taxon>
    </lineage>
</organism>
<protein>
    <recommendedName>
        <fullName evidence="4">Secreted in xylem 1</fullName>
    </recommendedName>
</protein>
<gene>
    <name evidence="2" type="ORF">CORC01_14225</name>
</gene>
<proteinExistence type="predicted"/>
<evidence type="ECO:0000313" key="2">
    <source>
        <dbReference type="EMBL" id="OHE90474.1"/>
    </source>
</evidence>
<evidence type="ECO:0008006" key="4">
    <source>
        <dbReference type="Google" id="ProtNLM"/>
    </source>
</evidence>
<dbReference type="EMBL" id="MJBS01000255">
    <property type="protein sequence ID" value="OHE90474.1"/>
    <property type="molecule type" value="Genomic_DNA"/>
</dbReference>
<accession>A0A1G4AMT1</accession>
<evidence type="ECO:0000256" key="1">
    <source>
        <dbReference type="SAM" id="SignalP"/>
    </source>
</evidence>
<dbReference type="RefSeq" id="XP_022467651.1">
    <property type="nucleotide sequence ID" value="XM_022625836.1"/>
</dbReference>
<keyword evidence="3" id="KW-1185">Reference proteome</keyword>
<dbReference type="Proteomes" id="UP000176998">
    <property type="component" value="Unassembled WGS sequence"/>
</dbReference>
<dbReference type="GeneID" id="34567346"/>
<dbReference type="AlphaFoldDB" id="A0A1G4AMT1"/>
<comment type="caution">
    <text evidence="2">The sequence shown here is derived from an EMBL/GenBank/DDBJ whole genome shotgun (WGS) entry which is preliminary data.</text>
</comment>
<reference evidence="2 3" key="1">
    <citation type="submission" date="2016-09" db="EMBL/GenBank/DDBJ databases">
        <authorList>
            <person name="Capua I."/>
            <person name="De Benedictis P."/>
            <person name="Joannis T."/>
            <person name="Lombin L.H."/>
            <person name="Cattoli G."/>
        </authorList>
    </citation>
    <scope>NUCLEOTIDE SEQUENCE [LARGE SCALE GENOMIC DNA]</scope>
    <source>
        <strain evidence="2 3">IMI 309357</strain>
    </source>
</reference>
<evidence type="ECO:0000313" key="3">
    <source>
        <dbReference type="Proteomes" id="UP000176998"/>
    </source>
</evidence>
<feature type="signal peptide" evidence="1">
    <location>
        <begin position="1"/>
        <end position="22"/>
    </location>
</feature>
<feature type="chain" id="PRO_5009601908" description="Secreted in xylem 1" evidence="1">
    <location>
        <begin position="23"/>
        <end position="239"/>
    </location>
</feature>